<evidence type="ECO:0000313" key="2">
    <source>
        <dbReference type="Proteomes" id="UP000184092"/>
    </source>
</evidence>
<dbReference type="Proteomes" id="UP000184092">
    <property type="component" value="Unassembled WGS sequence"/>
</dbReference>
<evidence type="ECO:0000313" key="1">
    <source>
        <dbReference type="EMBL" id="SHM98597.1"/>
    </source>
</evidence>
<organism evidence="1 2">
    <name type="scientific">Flavobacterium xinjiangense</name>
    <dbReference type="NCBI Taxonomy" id="178356"/>
    <lineage>
        <taxon>Bacteria</taxon>
        <taxon>Pseudomonadati</taxon>
        <taxon>Bacteroidota</taxon>
        <taxon>Flavobacteriia</taxon>
        <taxon>Flavobacteriales</taxon>
        <taxon>Flavobacteriaceae</taxon>
        <taxon>Flavobacterium</taxon>
    </lineage>
</organism>
<sequence>MKHESKGDAGEEYVNELAYQSYLKYWCYPNPKDIADDNKEICDLLISFRDILIIISVKNHSFDGNYERYKKRVIEKSTSQLNGAERKLFKSQREVYIKHPDREPELFEPGRYTKNYKLTINVGEQFEYYEFSDQEANKGFITILNKETFEAIIEELDTIKDFVEYLDERERLLSSGKKITVNCTEKDLLAEFLMNKREFNVDYKSEHIKETALNLSGSWNNYEKSSQLGRKKEANKISYFIDHIVKTDVLSLPDGETLARELMNSGRTERRLLAKTLIDLVKKYENDPDTLARRYTAYNGIGHLLIYYPPNVPEKEVDSMIQLAMVLYAYKTGYKEKEIVCIAATNGLKQYKFGMFQAFPPIPDATAKIYDRIILDIGWFRSMEPLYYMEKEYPDAED</sequence>
<dbReference type="STRING" id="178356.SAMN05216269_11012"/>
<dbReference type="AlphaFoldDB" id="A0A1M7N523"/>
<dbReference type="EMBL" id="FRCL01000010">
    <property type="protein sequence ID" value="SHM98597.1"/>
    <property type="molecule type" value="Genomic_DNA"/>
</dbReference>
<accession>A0A1M7N523</accession>
<evidence type="ECO:0008006" key="3">
    <source>
        <dbReference type="Google" id="ProtNLM"/>
    </source>
</evidence>
<dbReference type="OrthoDB" id="570299at2"/>
<proteinExistence type="predicted"/>
<dbReference type="RefSeq" id="WP_139259863.1">
    <property type="nucleotide sequence ID" value="NZ_FRCL01000010.1"/>
</dbReference>
<keyword evidence="2" id="KW-1185">Reference proteome</keyword>
<protein>
    <recommendedName>
        <fullName evidence="3">Nuclease-related domain-containing protein</fullName>
    </recommendedName>
</protein>
<name>A0A1M7N523_9FLAO</name>
<gene>
    <name evidence="1" type="ORF">SAMN05216269_11012</name>
</gene>
<reference evidence="2" key="1">
    <citation type="submission" date="2016-11" db="EMBL/GenBank/DDBJ databases">
        <authorList>
            <person name="Varghese N."/>
            <person name="Submissions S."/>
        </authorList>
    </citation>
    <scope>NUCLEOTIDE SEQUENCE [LARGE SCALE GENOMIC DNA]</scope>
    <source>
        <strain evidence="2">CGMCC 1.2749</strain>
    </source>
</reference>